<protein>
    <recommendedName>
        <fullName evidence="6">V-type ATP synthase subunit F</fullName>
    </recommendedName>
</protein>
<reference evidence="4 5" key="1">
    <citation type="submission" date="2019-07" db="EMBL/GenBank/DDBJ databases">
        <title>Genome sequence of Acholeplasma laidlawii strain with increased resistance to erythromycin.</title>
        <authorList>
            <person name="Medvedeva E.S."/>
            <person name="Baranova N.B."/>
            <person name="Siniagina M.N."/>
            <person name="Mouzykantov A."/>
            <person name="Chernova O.A."/>
            <person name="Chernov V.M."/>
        </authorList>
    </citation>
    <scope>NUCLEOTIDE SEQUENCE [LARGE SCALE GENOMIC DNA]</scope>
    <source>
        <strain evidence="4 5">PG8REry</strain>
    </source>
</reference>
<evidence type="ECO:0000313" key="5">
    <source>
        <dbReference type="Proteomes" id="UP000315938"/>
    </source>
</evidence>
<accession>A0A553IHC8</accession>
<gene>
    <name evidence="4" type="ORF">FNV44_00740</name>
</gene>
<evidence type="ECO:0000256" key="2">
    <source>
        <dbReference type="ARBA" id="ARBA00022448"/>
    </source>
</evidence>
<proteinExistence type="inferred from homology"/>
<evidence type="ECO:0000256" key="1">
    <source>
        <dbReference type="ARBA" id="ARBA00010148"/>
    </source>
</evidence>
<comment type="similarity">
    <text evidence="1">Belongs to the V-ATPase F subunit family.</text>
</comment>
<dbReference type="InterPro" id="IPR036906">
    <property type="entry name" value="ATPase_V1_fsu_sf"/>
</dbReference>
<comment type="caution">
    <text evidence="4">The sequence shown here is derived from an EMBL/GenBank/DDBJ whole genome shotgun (WGS) entry which is preliminary data.</text>
</comment>
<dbReference type="Pfam" id="PF01990">
    <property type="entry name" value="ATP-synt_F"/>
    <property type="match status" value="1"/>
</dbReference>
<dbReference type="SUPFAM" id="SSF159468">
    <property type="entry name" value="AtpF-like"/>
    <property type="match status" value="1"/>
</dbReference>
<evidence type="ECO:0008006" key="6">
    <source>
        <dbReference type="Google" id="ProtNLM"/>
    </source>
</evidence>
<dbReference type="GO" id="GO:0046961">
    <property type="term" value="F:proton-transporting ATPase activity, rotational mechanism"/>
    <property type="evidence" value="ECO:0007669"/>
    <property type="project" value="InterPro"/>
</dbReference>
<evidence type="ECO:0000256" key="3">
    <source>
        <dbReference type="ARBA" id="ARBA00023065"/>
    </source>
</evidence>
<dbReference type="RefSeq" id="WP_012242915.1">
    <property type="nucleotide sequence ID" value="NZ_JACAOE010000001.1"/>
</dbReference>
<name>A0A553IHC8_ACHLA</name>
<dbReference type="Proteomes" id="UP000315938">
    <property type="component" value="Unassembled WGS sequence"/>
</dbReference>
<evidence type="ECO:0000313" key="4">
    <source>
        <dbReference type="EMBL" id="TRX99600.1"/>
    </source>
</evidence>
<sequence>MPEIVACSTNESFIILRSVGVTVYVDNDLKNVEEHIAKYASSDSKIIIYDAVSEAYVQTLLEKYEESMYPIFLKLPSGLKHEDTLSELKLLVEKSIGISII</sequence>
<dbReference type="EMBL" id="VKID01000001">
    <property type="protein sequence ID" value="TRX99600.1"/>
    <property type="molecule type" value="Genomic_DNA"/>
</dbReference>
<organism evidence="4 5">
    <name type="scientific">Acholeplasma laidlawii</name>
    <dbReference type="NCBI Taxonomy" id="2148"/>
    <lineage>
        <taxon>Bacteria</taxon>
        <taxon>Bacillati</taxon>
        <taxon>Mycoplasmatota</taxon>
        <taxon>Mollicutes</taxon>
        <taxon>Acholeplasmatales</taxon>
        <taxon>Acholeplasmataceae</taxon>
        <taxon>Acholeplasma</taxon>
    </lineage>
</organism>
<dbReference type="Gene3D" id="3.40.50.10580">
    <property type="entry name" value="ATPase, V1 complex, subunit F"/>
    <property type="match status" value="1"/>
</dbReference>
<keyword evidence="2" id="KW-0813">Transport</keyword>
<dbReference type="AlphaFoldDB" id="A0A553IHC8"/>
<dbReference type="GeneID" id="41339121"/>
<keyword evidence="3" id="KW-0406">Ion transport</keyword>
<dbReference type="InterPro" id="IPR008218">
    <property type="entry name" value="ATPase_V1-cplx_f_g_su"/>
</dbReference>